<proteinExistence type="inferred from homology"/>
<evidence type="ECO:0000256" key="1">
    <source>
        <dbReference type="ARBA" id="ARBA00006525"/>
    </source>
</evidence>
<dbReference type="HOGENOM" id="CLU_029601_3_2_6"/>
<dbReference type="SUPFAM" id="SSF102405">
    <property type="entry name" value="MCP/YpsA-like"/>
    <property type="match status" value="1"/>
</dbReference>
<sequence>MADTETARWNTESAALLALSEIRGVSYWSLYRVAQKGVRFRDIVTCQTLSKFESMLGVKLHRHPYSLTEDNWSIFREGMISAAKSLLTHYHATGYKIIHYGSPEYPEKLNELSDPPYWLFAQGDLSLLNKKCVGVVGTRNPTALGIYLTQAVVAQFIDSDYVTVSGLAYGVDQTAHEASLLFNIPTIAVLGTGVNSNYPKSSVELRGEIINRGGLILTEYLPDQKPSQENFVRRNRIQAALSDILIPVEWNLKSGTSHTVRNAAQLKRTILCPLLRGEAIREEIKYAKSEYSALILDTPLSGFQDVINLIKSSSNKQSQQLSLLGDE</sequence>
<dbReference type="GO" id="GO:0009294">
    <property type="term" value="P:DNA-mediated transformation"/>
    <property type="evidence" value="ECO:0007669"/>
    <property type="project" value="InterPro"/>
</dbReference>
<dbReference type="RefSeq" id="WP_038215210.1">
    <property type="nucleotide sequence ID" value="NZ_CAWLWN010000123.1"/>
</dbReference>
<feature type="domain" description="Smf/DprA SLOG" evidence="2">
    <location>
        <begin position="96"/>
        <end position="272"/>
    </location>
</feature>
<gene>
    <name evidence="3" type="ORF">XBP1_1350002</name>
</gene>
<dbReference type="Proteomes" id="UP000028511">
    <property type="component" value="Unassembled WGS sequence"/>
</dbReference>
<dbReference type="PANTHER" id="PTHR43022:SF1">
    <property type="entry name" value="PROTEIN SMF"/>
    <property type="match status" value="1"/>
</dbReference>
<evidence type="ECO:0000259" key="2">
    <source>
        <dbReference type="Pfam" id="PF02481"/>
    </source>
</evidence>
<dbReference type="AlphaFoldDB" id="A0A077N0E0"/>
<dbReference type="EMBL" id="CBSW010000041">
    <property type="protein sequence ID" value="CDG95556.1"/>
    <property type="molecule type" value="Genomic_DNA"/>
</dbReference>
<comment type="similarity">
    <text evidence="1">Belongs to the DprA/Smf family.</text>
</comment>
<dbReference type="InterPro" id="IPR057666">
    <property type="entry name" value="DrpA_SLOG"/>
</dbReference>
<dbReference type="Pfam" id="PF02481">
    <property type="entry name" value="DNA_processg_A"/>
    <property type="match status" value="1"/>
</dbReference>
<name>A0A077N0E0_XENBV</name>
<dbReference type="Gene3D" id="3.40.50.450">
    <property type="match status" value="1"/>
</dbReference>
<comment type="caution">
    <text evidence="3">The sequence shown here is derived from an EMBL/GenBank/DDBJ whole genome shotgun (WGS) entry which is preliminary data.</text>
</comment>
<organism evidence="3">
    <name type="scientific">Xenorhabdus bovienii str. puntauvense</name>
    <dbReference type="NCBI Taxonomy" id="1398201"/>
    <lineage>
        <taxon>Bacteria</taxon>
        <taxon>Pseudomonadati</taxon>
        <taxon>Pseudomonadota</taxon>
        <taxon>Gammaproteobacteria</taxon>
        <taxon>Enterobacterales</taxon>
        <taxon>Morganellaceae</taxon>
        <taxon>Xenorhabdus</taxon>
    </lineage>
</organism>
<dbReference type="PANTHER" id="PTHR43022">
    <property type="entry name" value="PROTEIN SMF"/>
    <property type="match status" value="1"/>
</dbReference>
<dbReference type="InterPro" id="IPR003488">
    <property type="entry name" value="DprA"/>
</dbReference>
<reference evidence="3" key="1">
    <citation type="submission" date="2013-07" db="EMBL/GenBank/DDBJ databases">
        <title>Sub-species coevolution in mutualistic symbiosis.</title>
        <authorList>
            <person name="Murfin K."/>
            <person name="Klassen J."/>
            <person name="Lee M."/>
            <person name="Forst S."/>
            <person name="Stock P."/>
            <person name="Goodrich-Blair H."/>
        </authorList>
    </citation>
    <scope>NUCLEOTIDE SEQUENCE [LARGE SCALE GENOMIC DNA]</scope>
    <source>
        <strain evidence="3">Puntauvense</strain>
    </source>
</reference>
<accession>A0A077N0E0</accession>
<evidence type="ECO:0000313" key="3">
    <source>
        <dbReference type="EMBL" id="CDG95556.1"/>
    </source>
</evidence>
<protein>
    <submittedName>
        <fullName evidence="3">DNA protecting protein DprA</fullName>
    </submittedName>
</protein>